<comment type="caution">
    <text evidence="1">The sequence shown here is derived from an EMBL/GenBank/DDBJ whole genome shotgun (WGS) entry which is preliminary data.</text>
</comment>
<reference evidence="1" key="1">
    <citation type="journal article" date="2015" name="Nature">
        <title>Complex archaea that bridge the gap between prokaryotes and eukaryotes.</title>
        <authorList>
            <person name="Spang A."/>
            <person name="Saw J.H."/>
            <person name="Jorgensen S.L."/>
            <person name="Zaremba-Niedzwiedzka K."/>
            <person name="Martijn J."/>
            <person name="Lind A.E."/>
            <person name="van Eijk R."/>
            <person name="Schleper C."/>
            <person name="Guy L."/>
            <person name="Ettema T.J."/>
        </authorList>
    </citation>
    <scope>NUCLEOTIDE SEQUENCE</scope>
</reference>
<gene>
    <name evidence="1" type="ORF">LCGC14_2798150</name>
</gene>
<accession>A0A0F9BEW3</accession>
<sequence length="71" mass="8160">MRILKILSQSRRDFEAEMVCEHCDNRQRLSGYDDAHYHTNVIPKIKCKACGETASADYRPNATKYGPEEVV</sequence>
<dbReference type="EMBL" id="LAZR01052438">
    <property type="protein sequence ID" value="KKK82961.1"/>
    <property type="molecule type" value="Genomic_DNA"/>
</dbReference>
<evidence type="ECO:0000313" key="1">
    <source>
        <dbReference type="EMBL" id="KKK82961.1"/>
    </source>
</evidence>
<name>A0A0F9BEW3_9ZZZZ</name>
<organism evidence="1">
    <name type="scientific">marine sediment metagenome</name>
    <dbReference type="NCBI Taxonomy" id="412755"/>
    <lineage>
        <taxon>unclassified sequences</taxon>
        <taxon>metagenomes</taxon>
        <taxon>ecological metagenomes</taxon>
    </lineage>
</organism>
<proteinExistence type="predicted"/>
<protein>
    <submittedName>
        <fullName evidence="1">Uncharacterized protein</fullName>
    </submittedName>
</protein>
<dbReference type="AlphaFoldDB" id="A0A0F9BEW3"/>